<accession>A0A6A5UXL5</accession>
<reference evidence="1" key="1">
    <citation type="journal article" date="2020" name="Stud. Mycol.">
        <title>101 Dothideomycetes genomes: a test case for predicting lifestyles and emergence of pathogens.</title>
        <authorList>
            <person name="Haridas S."/>
            <person name="Albert R."/>
            <person name="Binder M."/>
            <person name="Bloem J."/>
            <person name="Labutti K."/>
            <person name="Salamov A."/>
            <person name="Andreopoulos B."/>
            <person name="Baker S."/>
            <person name="Barry K."/>
            <person name="Bills G."/>
            <person name="Bluhm B."/>
            <person name="Cannon C."/>
            <person name="Castanera R."/>
            <person name="Culley D."/>
            <person name="Daum C."/>
            <person name="Ezra D."/>
            <person name="Gonzalez J."/>
            <person name="Henrissat B."/>
            <person name="Kuo A."/>
            <person name="Liang C."/>
            <person name="Lipzen A."/>
            <person name="Lutzoni F."/>
            <person name="Magnuson J."/>
            <person name="Mondo S."/>
            <person name="Nolan M."/>
            <person name="Ohm R."/>
            <person name="Pangilinan J."/>
            <person name="Park H.-J."/>
            <person name="Ramirez L."/>
            <person name="Alfaro M."/>
            <person name="Sun H."/>
            <person name="Tritt A."/>
            <person name="Yoshinaga Y."/>
            <person name="Zwiers L.-H."/>
            <person name="Turgeon B."/>
            <person name="Goodwin S."/>
            <person name="Spatafora J."/>
            <person name="Crous P."/>
            <person name="Grigoriev I."/>
        </authorList>
    </citation>
    <scope>NUCLEOTIDE SEQUENCE</scope>
    <source>
        <strain evidence="1">CBS 107.79</strain>
    </source>
</reference>
<name>A0A6A5UXL5_9PLEO</name>
<proteinExistence type="predicted"/>
<organism evidence="1 2">
    <name type="scientific">Bimuria novae-zelandiae CBS 107.79</name>
    <dbReference type="NCBI Taxonomy" id="1447943"/>
    <lineage>
        <taxon>Eukaryota</taxon>
        <taxon>Fungi</taxon>
        <taxon>Dikarya</taxon>
        <taxon>Ascomycota</taxon>
        <taxon>Pezizomycotina</taxon>
        <taxon>Dothideomycetes</taxon>
        <taxon>Pleosporomycetidae</taxon>
        <taxon>Pleosporales</taxon>
        <taxon>Massarineae</taxon>
        <taxon>Didymosphaeriaceae</taxon>
        <taxon>Bimuria</taxon>
    </lineage>
</organism>
<gene>
    <name evidence="1" type="ORF">BU23DRAFT_237475</name>
</gene>
<keyword evidence="2" id="KW-1185">Reference proteome</keyword>
<evidence type="ECO:0000313" key="2">
    <source>
        <dbReference type="Proteomes" id="UP000800036"/>
    </source>
</evidence>
<dbReference type="AlphaFoldDB" id="A0A6A5UXL5"/>
<dbReference type="EMBL" id="ML976708">
    <property type="protein sequence ID" value="KAF1969565.1"/>
    <property type="molecule type" value="Genomic_DNA"/>
</dbReference>
<protein>
    <submittedName>
        <fullName evidence="1">Uncharacterized protein</fullName>
    </submittedName>
</protein>
<evidence type="ECO:0000313" key="1">
    <source>
        <dbReference type="EMBL" id="KAF1969565.1"/>
    </source>
</evidence>
<sequence length="197" mass="22073">MTTNHRPPRARVGRSFVLFPFSSPKCRYRETCFAVGWMWDAPGFHAQGFEADPSFSVWTRLGPTPDRAPIHPSLNVERLYLCTPSCFASSAISAPRPATVIRVRTPSGRPCSWGTLDITRPSTSSPERPGTWKRHLVSLRKTWSHVLYRWKFPHGLLSGLGASGTALLLIAVPEASLNRCHTRQLLREDPARRALLC</sequence>
<dbReference type="Proteomes" id="UP000800036">
    <property type="component" value="Unassembled WGS sequence"/>
</dbReference>